<evidence type="ECO:0000313" key="3">
    <source>
        <dbReference type="Proteomes" id="UP001174936"/>
    </source>
</evidence>
<keyword evidence="3" id="KW-1185">Reference proteome</keyword>
<evidence type="ECO:0000313" key="2">
    <source>
        <dbReference type="EMBL" id="KAK0643509.1"/>
    </source>
</evidence>
<accession>A0AA39Y0J3</accession>
<feature type="compositionally biased region" description="Polar residues" evidence="1">
    <location>
        <begin position="90"/>
        <end position="116"/>
    </location>
</feature>
<reference evidence="2" key="1">
    <citation type="submission" date="2023-06" db="EMBL/GenBank/DDBJ databases">
        <title>Genome-scale phylogeny and comparative genomics of the fungal order Sordariales.</title>
        <authorList>
            <consortium name="Lawrence Berkeley National Laboratory"/>
            <person name="Hensen N."/>
            <person name="Bonometti L."/>
            <person name="Westerberg I."/>
            <person name="Brannstrom I.O."/>
            <person name="Guillou S."/>
            <person name="Cros-Aarteil S."/>
            <person name="Calhoun S."/>
            <person name="Haridas S."/>
            <person name="Kuo A."/>
            <person name="Mondo S."/>
            <person name="Pangilinan J."/>
            <person name="Riley R."/>
            <person name="Labutti K."/>
            <person name="Andreopoulos B."/>
            <person name="Lipzen A."/>
            <person name="Chen C."/>
            <person name="Yanf M."/>
            <person name="Daum C."/>
            <person name="Ng V."/>
            <person name="Clum A."/>
            <person name="Steindorff A."/>
            <person name="Ohm R."/>
            <person name="Martin F."/>
            <person name="Silar P."/>
            <person name="Natvig D."/>
            <person name="Lalanne C."/>
            <person name="Gautier V."/>
            <person name="Ament-Velasquez S.L."/>
            <person name="Kruys A."/>
            <person name="Hutchinson M.I."/>
            <person name="Powell A.J."/>
            <person name="Barry K."/>
            <person name="Miller A.N."/>
            <person name="Grigoriev I.V."/>
            <person name="Debuchy R."/>
            <person name="Gladieux P."/>
            <person name="Thoren M.H."/>
            <person name="Johannesson H."/>
        </authorList>
    </citation>
    <scope>NUCLEOTIDE SEQUENCE</scope>
    <source>
        <strain evidence="2">SMH2532-1</strain>
    </source>
</reference>
<dbReference type="EMBL" id="JAULSV010000005">
    <property type="protein sequence ID" value="KAK0643509.1"/>
    <property type="molecule type" value="Genomic_DNA"/>
</dbReference>
<feature type="compositionally biased region" description="Polar residues" evidence="1">
    <location>
        <begin position="61"/>
        <end position="74"/>
    </location>
</feature>
<dbReference type="AlphaFoldDB" id="A0AA39Y0J3"/>
<feature type="region of interest" description="Disordered" evidence="1">
    <location>
        <begin position="328"/>
        <end position="361"/>
    </location>
</feature>
<dbReference type="Proteomes" id="UP001174936">
    <property type="component" value="Unassembled WGS sequence"/>
</dbReference>
<gene>
    <name evidence="2" type="ORF">B0T16DRAFT_416081</name>
</gene>
<organism evidence="2 3">
    <name type="scientific">Cercophora newfieldiana</name>
    <dbReference type="NCBI Taxonomy" id="92897"/>
    <lineage>
        <taxon>Eukaryota</taxon>
        <taxon>Fungi</taxon>
        <taxon>Dikarya</taxon>
        <taxon>Ascomycota</taxon>
        <taxon>Pezizomycotina</taxon>
        <taxon>Sordariomycetes</taxon>
        <taxon>Sordariomycetidae</taxon>
        <taxon>Sordariales</taxon>
        <taxon>Lasiosphaeriaceae</taxon>
        <taxon>Cercophora</taxon>
    </lineage>
</organism>
<comment type="caution">
    <text evidence="2">The sequence shown here is derived from an EMBL/GenBank/DDBJ whole genome shotgun (WGS) entry which is preliminary data.</text>
</comment>
<feature type="compositionally biased region" description="Polar residues" evidence="1">
    <location>
        <begin position="432"/>
        <end position="443"/>
    </location>
</feature>
<feature type="region of interest" description="Disordered" evidence="1">
    <location>
        <begin position="55"/>
        <end position="128"/>
    </location>
</feature>
<evidence type="ECO:0000256" key="1">
    <source>
        <dbReference type="SAM" id="MobiDB-lite"/>
    </source>
</evidence>
<feature type="compositionally biased region" description="Basic residues" evidence="1">
    <location>
        <begin position="448"/>
        <end position="458"/>
    </location>
</feature>
<feature type="region of interest" description="Disordered" evidence="1">
    <location>
        <begin position="876"/>
        <end position="928"/>
    </location>
</feature>
<feature type="region of interest" description="Disordered" evidence="1">
    <location>
        <begin position="1"/>
        <end position="25"/>
    </location>
</feature>
<name>A0AA39Y0J3_9PEZI</name>
<feature type="region of interest" description="Disordered" evidence="1">
    <location>
        <begin position="391"/>
        <end position="524"/>
    </location>
</feature>
<feature type="compositionally biased region" description="Low complexity" evidence="1">
    <location>
        <begin position="204"/>
        <end position="215"/>
    </location>
</feature>
<feature type="region of interest" description="Disordered" evidence="1">
    <location>
        <begin position="199"/>
        <end position="260"/>
    </location>
</feature>
<proteinExistence type="predicted"/>
<protein>
    <submittedName>
        <fullName evidence="2">Uncharacterized protein</fullName>
    </submittedName>
</protein>
<sequence length="947" mass="104604">MAQGTLAPAMAGPNGNASSMPPLTADELHEVEQYKKLLLFRDEVVAGSHPRIKATHLLGKPSSTLASAPSQTSVAKMPMNGDRRAKDNSHSYQANLQRSAANMSTNLPGLGTLSTPPSGPSKQRIPKKPEIIPVLLEKSDDLIKAEMQLHRQRLERGLREQIEQRRASHKAFVQASEQLADFDVADVLTKAMALVETPSAQPTDDAAANAEASSDSFDDNTFYSSHHDTPSSQMVSRIPNESEVEEMRDGSPYEPELDSEPVAPAVPAQLANAPAEPQSSLLQSVLQHNVGSSTPGSTAALSHSARIVVPGLSSEATSSSHPFRHLLPAGAISSQGSGTGSRSEDSGNTGMEHGTDSRDLSSVNERLLGQTHQAMGYRESPVVRAHDLSPVAPQPAHVSPLAVARQRPMVRSDTDTRRGTPAQVAALRKQHSAATSPDSSPQGSKADRKNKKKKKRKADRLAAEAAAASPYIKPEPRSPSPLTAAPDLRPNKRQRQSHQQPSEVNYDESRYGRPISVDDNYQDRYPPRVHREERVVGYERVDESGRREVEPILIDSPQYQRFYYEEPRSAASVRQALPDSPHVYETQYAPREVRSVRPASHIIERSQGDAASYYDVRSASRTSMRPTAYRARSQSPVAYERSIQAMPPPRAAPARIIVDALGREYLEPPRSTAIIREGVAPEYRVVESNRIYERAAPHRAVSRRPDLYEDDAVVYRPASPAYAIPRRVVTQPEYATSEHRIYREMPGHAMAPPGAPGEYISSRSRLESRAPAELPREYVARSTSVRPPIDSARYEGAPDFDRRLVDERAHEYVDVRAASVRPPQAARYDMPVAYERRIGDEPLREYASSRSASVRPTEAVRYEMARDYGARIGSVRPEYAAPEGRRETMQPPPAGRGYSVMPVEPQREFGNSQGQPEARYYGRPALQGDDEVLFLNQQPREVYREAR</sequence>